<evidence type="ECO:0000256" key="1">
    <source>
        <dbReference type="ARBA" id="ARBA00004141"/>
    </source>
</evidence>
<dbReference type="Pfam" id="PF05078">
    <property type="entry name" value="DUF679"/>
    <property type="match status" value="2"/>
</dbReference>
<keyword evidence="5 6" id="KW-0472">Membrane</keyword>
<reference evidence="7 8" key="1">
    <citation type="journal article" date="2022" name="Nat. Genet.">
        <title>Improved pea reference genome and pan-genome highlight genomic features and evolutionary characteristics.</title>
        <authorList>
            <person name="Yang T."/>
            <person name="Liu R."/>
            <person name="Luo Y."/>
            <person name="Hu S."/>
            <person name="Wang D."/>
            <person name="Wang C."/>
            <person name="Pandey M.K."/>
            <person name="Ge S."/>
            <person name="Xu Q."/>
            <person name="Li N."/>
            <person name="Li G."/>
            <person name="Huang Y."/>
            <person name="Saxena R.K."/>
            <person name="Ji Y."/>
            <person name="Li M."/>
            <person name="Yan X."/>
            <person name="He Y."/>
            <person name="Liu Y."/>
            <person name="Wang X."/>
            <person name="Xiang C."/>
            <person name="Varshney R.K."/>
            <person name="Ding H."/>
            <person name="Gao S."/>
            <person name="Zong X."/>
        </authorList>
    </citation>
    <scope>NUCLEOTIDE SEQUENCE [LARGE SCALE GENOMIC DNA]</scope>
    <source>
        <strain evidence="7 8">cv. Zhongwan 6</strain>
    </source>
</reference>
<keyword evidence="3 6" id="KW-0812">Transmembrane</keyword>
<proteinExistence type="inferred from homology"/>
<dbReference type="InterPro" id="IPR007770">
    <property type="entry name" value="DMP"/>
</dbReference>
<evidence type="ECO:0000313" key="8">
    <source>
        <dbReference type="Proteomes" id="UP001058974"/>
    </source>
</evidence>
<feature type="transmembrane region" description="Helical" evidence="6">
    <location>
        <begin position="77"/>
        <end position="95"/>
    </location>
</feature>
<protein>
    <submittedName>
        <fullName evidence="7">Uncharacterized protein</fullName>
    </submittedName>
</protein>
<keyword evidence="8" id="KW-1185">Reference proteome</keyword>
<comment type="caution">
    <text evidence="7">The sequence shown here is derived from an EMBL/GenBank/DDBJ whole genome shotgun (WGS) entry which is preliminary data.</text>
</comment>
<comment type="subcellular location">
    <subcellularLocation>
        <location evidence="1">Membrane</location>
        <topology evidence="1">Multi-pass membrane protein</topology>
    </subcellularLocation>
</comment>
<dbReference type="GO" id="GO:0010256">
    <property type="term" value="P:endomembrane system organization"/>
    <property type="evidence" value="ECO:0007669"/>
    <property type="project" value="TreeGrafter"/>
</dbReference>
<organism evidence="7 8">
    <name type="scientific">Pisum sativum</name>
    <name type="common">Garden pea</name>
    <name type="synonym">Lathyrus oleraceus</name>
    <dbReference type="NCBI Taxonomy" id="3888"/>
    <lineage>
        <taxon>Eukaryota</taxon>
        <taxon>Viridiplantae</taxon>
        <taxon>Streptophyta</taxon>
        <taxon>Embryophyta</taxon>
        <taxon>Tracheophyta</taxon>
        <taxon>Spermatophyta</taxon>
        <taxon>Magnoliopsida</taxon>
        <taxon>eudicotyledons</taxon>
        <taxon>Gunneridae</taxon>
        <taxon>Pentapetalae</taxon>
        <taxon>rosids</taxon>
        <taxon>fabids</taxon>
        <taxon>Fabales</taxon>
        <taxon>Fabaceae</taxon>
        <taxon>Papilionoideae</taxon>
        <taxon>50 kb inversion clade</taxon>
        <taxon>NPAAA clade</taxon>
        <taxon>Hologalegina</taxon>
        <taxon>IRL clade</taxon>
        <taxon>Fabeae</taxon>
        <taxon>Lathyrus</taxon>
    </lineage>
</organism>
<name>A0A9D4WDK2_PEA</name>
<evidence type="ECO:0000256" key="2">
    <source>
        <dbReference type="ARBA" id="ARBA00008707"/>
    </source>
</evidence>
<evidence type="ECO:0000256" key="3">
    <source>
        <dbReference type="ARBA" id="ARBA00022692"/>
    </source>
</evidence>
<evidence type="ECO:0000256" key="6">
    <source>
        <dbReference type="SAM" id="Phobius"/>
    </source>
</evidence>
<dbReference type="Proteomes" id="UP001058974">
    <property type="component" value="Chromosome 6"/>
</dbReference>
<keyword evidence="4 6" id="KW-1133">Transmembrane helix</keyword>
<sequence>MNSTNQDMDVHSEHSEDDYYDLEDYDMDESHYFYVINAILSGTARLNILLPTVTTLAFSIFAPILTNDGECSILNRWLTGIFLFMLAVSCVFFTFTDSFKTATGREWQHLEGYGLFAVAGRNPACHQITGLLGLHYDVVKCYYPGMPRKVTNTLPLVVGFVVSILFVVFPSKRRGIGYPFLLQSDPMYSRH</sequence>
<feature type="transmembrane region" description="Helical" evidence="6">
    <location>
        <begin position="48"/>
        <end position="65"/>
    </location>
</feature>
<gene>
    <name evidence="7" type="ORF">KIW84_065097</name>
</gene>
<dbReference type="Gramene" id="Psat06G0509700-T1">
    <property type="protein sequence ID" value="KAI5400020.1"/>
    <property type="gene ID" value="KIW84_065097"/>
</dbReference>
<evidence type="ECO:0000313" key="7">
    <source>
        <dbReference type="EMBL" id="KAI5400020.1"/>
    </source>
</evidence>
<evidence type="ECO:0000256" key="5">
    <source>
        <dbReference type="ARBA" id="ARBA00023136"/>
    </source>
</evidence>
<dbReference type="PANTHER" id="PTHR31621:SF37">
    <property type="entry name" value="OS01G0882400 PROTEIN"/>
    <property type="match status" value="1"/>
</dbReference>
<evidence type="ECO:0000256" key="4">
    <source>
        <dbReference type="ARBA" id="ARBA00022989"/>
    </source>
</evidence>
<dbReference type="GO" id="GO:0005737">
    <property type="term" value="C:cytoplasm"/>
    <property type="evidence" value="ECO:0007669"/>
    <property type="project" value="UniProtKB-ARBA"/>
</dbReference>
<dbReference type="EMBL" id="JAMSHJ010000006">
    <property type="protein sequence ID" value="KAI5400020.1"/>
    <property type="molecule type" value="Genomic_DNA"/>
</dbReference>
<accession>A0A9D4WDK2</accession>
<comment type="similarity">
    <text evidence="2">Belongs to the plant DMP1 protein family.</text>
</comment>
<dbReference type="AlphaFoldDB" id="A0A9D4WDK2"/>
<dbReference type="PANTHER" id="PTHR31621">
    <property type="entry name" value="PROTEIN DMP3"/>
    <property type="match status" value="1"/>
</dbReference>
<feature type="transmembrane region" description="Helical" evidence="6">
    <location>
        <begin position="152"/>
        <end position="169"/>
    </location>
</feature>
<dbReference type="GO" id="GO:0016020">
    <property type="term" value="C:membrane"/>
    <property type="evidence" value="ECO:0007669"/>
    <property type="project" value="UniProtKB-SubCell"/>
</dbReference>